<proteinExistence type="predicted"/>
<feature type="compositionally biased region" description="Basic residues" evidence="1">
    <location>
        <begin position="77"/>
        <end position="92"/>
    </location>
</feature>
<gene>
    <name evidence="2" type="ORF">RM780_17305</name>
</gene>
<accession>A0ABU2LAU4</accession>
<reference evidence="3" key="1">
    <citation type="submission" date="2023-07" db="EMBL/GenBank/DDBJ databases">
        <title>30 novel species of actinomycetes from the DSMZ collection.</title>
        <authorList>
            <person name="Nouioui I."/>
        </authorList>
    </citation>
    <scope>NUCLEOTIDE SEQUENCE [LARGE SCALE GENOMIC DNA]</scope>
    <source>
        <strain evidence="3">DSM 44917</strain>
    </source>
</reference>
<sequence>MSTEPTGQDEPRRESGAGPGGDENWDGLVLDEEFVRGAEVREPAARTRMLSERWKRGAPAPQPWRSDEPPAGWIHSSGRRRSGVRRWFRRRGKDGQGGG</sequence>
<dbReference type="EMBL" id="JAVREN010000025">
    <property type="protein sequence ID" value="MDT0308706.1"/>
    <property type="molecule type" value="Genomic_DNA"/>
</dbReference>
<dbReference type="Proteomes" id="UP001183388">
    <property type="component" value="Unassembled WGS sequence"/>
</dbReference>
<evidence type="ECO:0000313" key="3">
    <source>
        <dbReference type="Proteomes" id="UP001183388"/>
    </source>
</evidence>
<comment type="caution">
    <text evidence="2">The sequence shown here is derived from an EMBL/GenBank/DDBJ whole genome shotgun (WGS) entry which is preliminary data.</text>
</comment>
<evidence type="ECO:0000313" key="2">
    <source>
        <dbReference type="EMBL" id="MDT0308706.1"/>
    </source>
</evidence>
<feature type="region of interest" description="Disordered" evidence="1">
    <location>
        <begin position="51"/>
        <end position="99"/>
    </location>
</feature>
<dbReference type="RefSeq" id="WP_311631648.1">
    <property type="nucleotide sequence ID" value="NZ_JAVREN010000025.1"/>
</dbReference>
<feature type="region of interest" description="Disordered" evidence="1">
    <location>
        <begin position="1"/>
        <end position="27"/>
    </location>
</feature>
<name>A0ABU2LAU4_9ACTN</name>
<organism evidence="2 3">
    <name type="scientific">Streptomyces boetiae</name>
    <dbReference type="NCBI Taxonomy" id="3075541"/>
    <lineage>
        <taxon>Bacteria</taxon>
        <taxon>Bacillati</taxon>
        <taxon>Actinomycetota</taxon>
        <taxon>Actinomycetes</taxon>
        <taxon>Kitasatosporales</taxon>
        <taxon>Streptomycetaceae</taxon>
        <taxon>Streptomyces</taxon>
    </lineage>
</organism>
<protein>
    <submittedName>
        <fullName evidence="2">Uncharacterized protein</fullName>
    </submittedName>
</protein>
<keyword evidence="3" id="KW-1185">Reference proteome</keyword>
<evidence type="ECO:0000256" key="1">
    <source>
        <dbReference type="SAM" id="MobiDB-lite"/>
    </source>
</evidence>